<dbReference type="PANTHER" id="PTHR30193:SF37">
    <property type="entry name" value="INNER MEMBRANE ABC TRANSPORTER PERMEASE PROTEIN YCJO"/>
    <property type="match status" value="1"/>
</dbReference>
<evidence type="ECO:0000256" key="6">
    <source>
        <dbReference type="ARBA" id="ARBA00023136"/>
    </source>
</evidence>
<feature type="domain" description="ABC transmembrane type-1" evidence="9">
    <location>
        <begin position="114"/>
        <end position="330"/>
    </location>
</feature>
<feature type="transmembrane region" description="Helical" evidence="7">
    <location>
        <begin position="151"/>
        <end position="174"/>
    </location>
</feature>
<keyword evidence="11" id="KW-1185">Reference proteome</keyword>
<evidence type="ECO:0000256" key="4">
    <source>
        <dbReference type="ARBA" id="ARBA00022692"/>
    </source>
</evidence>
<organism evidence="10 11">
    <name type="scientific">Agreia bicolorata</name>
    <dbReference type="NCBI Taxonomy" id="110935"/>
    <lineage>
        <taxon>Bacteria</taxon>
        <taxon>Bacillati</taxon>
        <taxon>Actinomycetota</taxon>
        <taxon>Actinomycetes</taxon>
        <taxon>Micrococcales</taxon>
        <taxon>Microbacteriaceae</taxon>
        <taxon>Agreia</taxon>
    </lineage>
</organism>
<evidence type="ECO:0000256" key="2">
    <source>
        <dbReference type="ARBA" id="ARBA00022448"/>
    </source>
</evidence>
<evidence type="ECO:0000256" key="8">
    <source>
        <dbReference type="SAM" id="MobiDB-lite"/>
    </source>
</evidence>
<protein>
    <submittedName>
        <fullName evidence="10">Sugar ABC transporter permease</fullName>
    </submittedName>
</protein>
<proteinExistence type="inferred from homology"/>
<dbReference type="InterPro" id="IPR000515">
    <property type="entry name" value="MetI-like"/>
</dbReference>
<dbReference type="InterPro" id="IPR035906">
    <property type="entry name" value="MetI-like_sf"/>
</dbReference>
<dbReference type="Proteomes" id="UP000032503">
    <property type="component" value="Unassembled WGS sequence"/>
</dbReference>
<comment type="caution">
    <text evidence="10">The sequence shown here is derived from an EMBL/GenBank/DDBJ whole genome shotgun (WGS) entry which is preliminary data.</text>
</comment>
<accession>A0ABR5CGR4</accession>
<evidence type="ECO:0000313" key="11">
    <source>
        <dbReference type="Proteomes" id="UP000032503"/>
    </source>
</evidence>
<evidence type="ECO:0000256" key="5">
    <source>
        <dbReference type="ARBA" id="ARBA00022989"/>
    </source>
</evidence>
<name>A0ABR5CGR4_9MICO</name>
<keyword evidence="2 7" id="KW-0813">Transport</keyword>
<evidence type="ECO:0000313" key="10">
    <source>
        <dbReference type="EMBL" id="KJC64811.1"/>
    </source>
</evidence>
<evidence type="ECO:0000259" key="9">
    <source>
        <dbReference type="PROSITE" id="PS50928"/>
    </source>
</evidence>
<dbReference type="SUPFAM" id="SSF161098">
    <property type="entry name" value="MetI-like"/>
    <property type="match status" value="1"/>
</dbReference>
<dbReference type="InterPro" id="IPR051393">
    <property type="entry name" value="ABC_transporter_permease"/>
</dbReference>
<evidence type="ECO:0000256" key="1">
    <source>
        <dbReference type="ARBA" id="ARBA00004651"/>
    </source>
</evidence>
<dbReference type="Gene3D" id="1.10.3720.10">
    <property type="entry name" value="MetI-like"/>
    <property type="match status" value="1"/>
</dbReference>
<sequence length="338" mass="37263">MTAAPRPALTERDYRGAATPTNRKASAVAATNTVVRPGSTKRSTSRWAPTARKLTPYAFLSPTVIVMLVLMLIPVIMVIGYSFMDNVITNKNPVFVGIDNYVEVLNDPVFRTATGNTLFFTLVSVAAHLLLGLGFAMLLNSPLVGNVTKALFRVVYILPWLFTVAIIAVLWRLMLNPNGVINYILISLGLTDKGIEWLSSPETALLAVTFINIWAGYSFYMVTLLAGLQGVPADLYEAARVDGASAFQRFWNVTLPQLKPIIISMSVLDIIWTSQQFALIWMTTGGGPVNVTEMLSTYTYKLAFSRYEFSVASASAVLILLLTMVLAFFYVRHQKARD</sequence>
<feature type="transmembrane region" description="Helical" evidence="7">
    <location>
        <begin position="57"/>
        <end position="83"/>
    </location>
</feature>
<evidence type="ECO:0000256" key="3">
    <source>
        <dbReference type="ARBA" id="ARBA00022475"/>
    </source>
</evidence>
<comment type="similarity">
    <text evidence="7">Belongs to the binding-protein-dependent transport system permease family.</text>
</comment>
<keyword evidence="5 7" id="KW-1133">Transmembrane helix</keyword>
<gene>
    <name evidence="10" type="ORF">TZ00_03810</name>
</gene>
<dbReference type="EMBL" id="JYFC01000002">
    <property type="protein sequence ID" value="KJC64811.1"/>
    <property type="molecule type" value="Genomic_DNA"/>
</dbReference>
<keyword evidence="4 7" id="KW-0812">Transmembrane</keyword>
<feature type="transmembrane region" description="Helical" evidence="7">
    <location>
        <begin position="205"/>
        <end position="228"/>
    </location>
</feature>
<dbReference type="PANTHER" id="PTHR30193">
    <property type="entry name" value="ABC TRANSPORTER PERMEASE PROTEIN"/>
    <property type="match status" value="1"/>
</dbReference>
<comment type="subcellular location">
    <subcellularLocation>
        <location evidence="1 7">Cell membrane</location>
        <topology evidence="1 7">Multi-pass membrane protein</topology>
    </subcellularLocation>
</comment>
<dbReference type="Pfam" id="PF00528">
    <property type="entry name" value="BPD_transp_1"/>
    <property type="match status" value="1"/>
</dbReference>
<feature type="transmembrane region" description="Helical" evidence="7">
    <location>
        <begin position="118"/>
        <end position="139"/>
    </location>
</feature>
<feature type="transmembrane region" description="Helical" evidence="7">
    <location>
        <begin position="309"/>
        <end position="331"/>
    </location>
</feature>
<dbReference type="CDD" id="cd06261">
    <property type="entry name" value="TM_PBP2"/>
    <property type="match status" value="1"/>
</dbReference>
<keyword evidence="6 7" id="KW-0472">Membrane</keyword>
<feature type="region of interest" description="Disordered" evidence="8">
    <location>
        <begin position="1"/>
        <end position="24"/>
    </location>
</feature>
<keyword evidence="3" id="KW-1003">Cell membrane</keyword>
<dbReference type="PROSITE" id="PS50928">
    <property type="entry name" value="ABC_TM1"/>
    <property type="match status" value="1"/>
</dbReference>
<reference evidence="10 11" key="1">
    <citation type="journal article" date="2001" name="Int. J. Syst. Evol. Microbiol.">
        <title>Agreia bicolorata gen. nov., sp. nov., to accommodate actinobacteria isolated from narrow reed grass infected by the nematode Heteroanguina graminophila.</title>
        <authorList>
            <person name="Evtushenko L.I."/>
            <person name="Dorofeeva L.V."/>
            <person name="Dobrovolskaya T.G."/>
            <person name="Streshinskaya G.M."/>
            <person name="Subbotin S.A."/>
            <person name="Tiedje J.M."/>
        </authorList>
    </citation>
    <scope>NUCLEOTIDE SEQUENCE [LARGE SCALE GENOMIC DNA]</scope>
    <source>
        <strain evidence="10 11">VKM Ac-1804</strain>
    </source>
</reference>
<evidence type="ECO:0000256" key="7">
    <source>
        <dbReference type="RuleBase" id="RU363032"/>
    </source>
</evidence>